<dbReference type="Proteomes" id="UP001177023">
    <property type="component" value="Unassembled WGS sequence"/>
</dbReference>
<evidence type="ECO:0000313" key="1">
    <source>
        <dbReference type="EMBL" id="CAJ0572645.1"/>
    </source>
</evidence>
<feature type="non-terminal residue" evidence="1">
    <location>
        <position position="215"/>
    </location>
</feature>
<keyword evidence="2" id="KW-1185">Reference proteome</keyword>
<organism evidence="1 2">
    <name type="scientific">Mesorhabditis spiculigera</name>
    <dbReference type="NCBI Taxonomy" id="96644"/>
    <lineage>
        <taxon>Eukaryota</taxon>
        <taxon>Metazoa</taxon>
        <taxon>Ecdysozoa</taxon>
        <taxon>Nematoda</taxon>
        <taxon>Chromadorea</taxon>
        <taxon>Rhabditida</taxon>
        <taxon>Rhabditina</taxon>
        <taxon>Rhabditomorpha</taxon>
        <taxon>Rhabditoidea</taxon>
        <taxon>Rhabditidae</taxon>
        <taxon>Mesorhabditinae</taxon>
        <taxon>Mesorhabditis</taxon>
    </lineage>
</organism>
<reference evidence="1" key="1">
    <citation type="submission" date="2023-06" db="EMBL/GenBank/DDBJ databases">
        <authorList>
            <person name="Delattre M."/>
        </authorList>
    </citation>
    <scope>NUCLEOTIDE SEQUENCE</scope>
    <source>
        <strain evidence="1">AF72</strain>
    </source>
</reference>
<dbReference type="AlphaFoldDB" id="A0AA36CPY5"/>
<dbReference type="EMBL" id="CATQJA010002602">
    <property type="protein sequence ID" value="CAJ0572645.1"/>
    <property type="molecule type" value="Genomic_DNA"/>
</dbReference>
<protein>
    <submittedName>
        <fullName evidence="1">Uncharacterized protein</fullName>
    </submittedName>
</protein>
<sequence>MEFLQLPHLFHLRLAHFMAGADPLTRQGYSMTCRYLWNLVESGGDYDAYFASGDKTCHSLIIQGRGADCFTFQKYKFPEAKPNSTADGKYTHILLRVRTLTPRLLRFINTHVHKLSTGDVTGVTGLYCPVFYITALGRRREHIVWSMIADWQAGKRRIIKGVIRSPKMDTDPEFRGKLQGDHVYMNGERTLRVRVNHHGNYLLEETTHLGTSQRF</sequence>
<accession>A0AA36CPY5</accession>
<proteinExistence type="predicted"/>
<gene>
    <name evidence="1" type="ORF">MSPICULIGERA_LOCUS11028</name>
</gene>
<evidence type="ECO:0000313" key="2">
    <source>
        <dbReference type="Proteomes" id="UP001177023"/>
    </source>
</evidence>
<name>A0AA36CPY5_9BILA</name>
<comment type="caution">
    <text evidence="1">The sequence shown here is derived from an EMBL/GenBank/DDBJ whole genome shotgun (WGS) entry which is preliminary data.</text>
</comment>